<reference evidence="5 6" key="1">
    <citation type="submission" date="2019-07" db="EMBL/GenBank/DDBJ databases">
        <authorList>
            <person name="Huq M.A."/>
        </authorList>
    </citation>
    <scope>NUCLEOTIDE SEQUENCE [LARGE SCALE GENOMIC DNA]</scope>
    <source>
        <strain evidence="5 6">MAH-19</strain>
    </source>
</reference>
<dbReference type="SUPFAM" id="SSF46689">
    <property type="entry name" value="Homeodomain-like"/>
    <property type="match status" value="2"/>
</dbReference>
<dbReference type="InterPro" id="IPR018060">
    <property type="entry name" value="HTH_AraC"/>
</dbReference>
<dbReference type="OrthoDB" id="4480133at2"/>
<name>A0A556M4U5_9SPHI</name>
<dbReference type="PROSITE" id="PS01124">
    <property type="entry name" value="HTH_ARAC_FAMILY_2"/>
    <property type="match status" value="1"/>
</dbReference>
<dbReference type="InterPro" id="IPR009057">
    <property type="entry name" value="Homeodomain-like_sf"/>
</dbReference>
<keyword evidence="6" id="KW-1185">Reference proteome</keyword>
<organism evidence="5 6">
    <name type="scientific">Mucilaginibacter corticis</name>
    <dbReference type="NCBI Taxonomy" id="2597670"/>
    <lineage>
        <taxon>Bacteria</taxon>
        <taxon>Pseudomonadati</taxon>
        <taxon>Bacteroidota</taxon>
        <taxon>Sphingobacteriia</taxon>
        <taxon>Sphingobacteriales</taxon>
        <taxon>Sphingobacteriaceae</taxon>
        <taxon>Mucilaginibacter</taxon>
    </lineage>
</organism>
<evidence type="ECO:0000313" key="5">
    <source>
        <dbReference type="EMBL" id="TSJ34895.1"/>
    </source>
</evidence>
<dbReference type="AlphaFoldDB" id="A0A556M4U5"/>
<dbReference type="GO" id="GO:0043565">
    <property type="term" value="F:sequence-specific DNA binding"/>
    <property type="evidence" value="ECO:0007669"/>
    <property type="project" value="InterPro"/>
</dbReference>
<keyword evidence="1" id="KW-0805">Transcription regulation</keyword>
<gene>
    <name evidence="5" type="ORF">FO440_24180</name>
</gene>
<evidence type="ECO:0000259" key="4">
    <source>
        <dbReference type="PROSITE" id="PS01124"/>
    </source>
</evidence>
<evidence type="ECO:0000256" key="3">
    <source>
        <dbReference type="ARBA" id="ARBA00023163"/>
    </source>
</evidence>
<dbReference type="EMBL" id="VLPK01000011">
    <property type="protein sequence ID" value="TSJ34895.1"/>
    <property type="molecule type" value="Genomic_DNA"/>
</dbReference>
<evidence type="ECO:0000256" key="1">
    <source>
        <dbReference type="ARBA" id="ARBA00023015"/>
    </source>
</evidence>
<accession>A0A556M4U5</accession>
<dbReference type="Pfam" id="PF12833">
    <property type="entry name" value="HTH_18"/>
    <property type="match status" value="1"/>
</dbReference>
<dbReference type="InterPro" id="IPR050959">
    <property type="entry name" value="MarA-like"/>
</dbReference>
<dbReference type="PANTHER" id="PTHR47504">
    <property type="entry name" value="RIGHT ORIGIN-BINDING PROTEIN"/>
    <property type="match status" value="1"/>
</dbReference>
<evidence type="ECO:0000313" key="6">
    <source>
        <dbReference type="Proteomes" id="UP000318733"/>
    </source>
</evidence>
<feature type="domain" description="HTH araC/xylS-type" evidence="4">
    <location>
        <begin position="146"/>
        <end position="244"/>
    </location>
</feature>
<evidence type="ECO:0000256" key="2">
    <source>
        <dbReference type="ARBA" id="ARBA00023125"/>
    </source>
</evidence>
<protein>
    <submittedName>
        <fullName evidence="5">Helix-turn-helix transcriptional regulator</fullName>
    </submittedName>
</protein>
<sequence>MEGLAHIQPWADFFPNDEFSDSGFLHLTATVSETFVTPSENFQEAFGHNELIHFYVHADYLHHCIFPVLPVNADDSVADIGLIVLKNTGQAKMDFKALQLCLESDNTHKAIICRALAHRFLADMLGMLSAAQLACSLPADWSPVEGSISYYLEGNYTRKMTVEQLGAAMGQSLSTFKRNFAGLYETTPMEWLIRRRLEYAYFLVRYSDYSIAAITVLCGFGGMSHFAKSYKAEFGYPPLKSKSIELNSAV</sequence>
<dbReference type="PANTHER" id="PTHR47504:SF5">
    <property type="entry name" value="RIGHT ORIGIN-BINDING PROTEIN"/>
    <property type="match status" value="1"/>
</dbReference>
<dbReference type="Gene3D" id="1.10.10.60">
    <property type="entry name" value="Homeodomain-like"/>
    <property type="match status" value="1"/>
</dbReference>
<dbReference type="SMART" id="SM00342">
    <property type="entry name" value="HTH_ARAC"/>
    <property type="match status" value="1"/>
</dbReference>
<dbReference type="GO" id="GO:0003700">
    <property type="term" value="F:DNA-binding transcription factor activity"/>
    <property type="evidence" value="ECO:0007669"/>
    <property type="project" value="InterPro"/>
</dbReference>
<keyword evidence="3" id="KW-0804">Transcription</keyword>
<keyword evidence="2" id="KW-0238">DNA-binding</keyword>
<dbReference type="RefSeq" id="WP_144250901.1">
    <property type="nucleotide sequence ID" value="NZ_VLPK01000011.1"/>
</dbReference>
<proteinExistence type="predicted"/>
<dbReference type="Proteomes" id="UP000318733">
    <property type="component" value="Unassembled WGS sequence"/>
</dbReference>
<comment type="caution">
    <text evidence="5">The sequence shown here is derived from an EMBL/GenBank/DDBJ whole genome shotgun (WGS) entry which is preliminary data.</text>
</comment>